<feature type="region of interest" description="Disordered" evidence="2">
    <location>
        <begin position="364"/>
        <end position="430"/>
    </location>
</feature>
<evidence type="ECO:0000256" key="2">
    <source>
        <dbReference type="SAM" id="MobiDB-lite"/>
    </source>
</evidence>
<protein>
    <submittedName>
        <fullName evidence="5">LCP family protein required for cell wall assembly</fullName>
    </submittedName>
</protein>
<reference evidence="5 6" key="1">
    <citation type="submission" date="2020-07" db="EMBL/GenBank/DDBJ databases">
        <title>Sequencing the genomes of 1000 actinobacteria strains.</title>
        <authorList>
            <person name="Klenk H.-P."/>
        </authorList>
    </citation>
    <scope>NUCLEOTIDE SEQUENCE [LARGE SCALE GENOMIC DNA]</scope>
    <source>
        <strain evidence="5 6">DSM 23141</strain>
    </source>
</reference>
<dbReference type="NCBIfam" id="TIGR00350">
    <property type="entry name" value="lytR_cpsA_psr"/>
    <property type="match status" value="1"/>
</dbReference>
<evidence type="ECO:0000256" key="1">
    <source>
        <dbReference type="ARBA" id="ARBA00006068"/>
    </source>
</evidence>
<keyword evidence="3" id="KW-1133">Transmembrane helix</keyword>
<feature type="domain" description="Cell envelope-related transcriptional attenuator" evidence="4">
    <location>
        <begin position="114"/>
        <end position="271"/>
    </location>
</feature>
<evidence type="ECO:0000313" key="5">
    <source>
        <dbReference type="EMBL" id="NYG97745.1"/>
    </source>
</evidence>
<evidence type="ECO:0000313" key="6">
    <source>
        <dbReference type="Proteomes" id="UP000553888"/>
    </source>
</evidence>
<proteinExistence type="inferred from homology"/>
<keyword evidence="3" id="KW-0472">Membrane</keyword>
<comment type="caution">
    <text evidence="5">The sequence shown here is derived from an EMBL/GenBank/DDBJ whole genome shotgun (WGS) entry which is preliminary data.</text>
</comment>
<dbReference type="EMBL" id="JACBZY010000001">
    <property type="protein sequence ID" value="NYG97745.1"/>
    <property type="molecule type" value="Genomic_DNA"/>
</dbReference>
<feature type="compositionally biased region" description="Low complexity" evidence="2">
    <location>
        <begin position="375"/>
        <end position="410"/>
    </location>
</feature>
<dbReference type="PANTHER" id="PTHR33392">
    <property type="entry name" value="POLYISOPRENYL-TEICHOIC ACID--PEPTIDOGLYCAN TEICHOIC ACID TRANSFERASE TAGU"/>
    <property type="match status" value="1"/>
</dbReference>
<evidence type="ECO:0000259" key="4">
    <source>
        <dbReference type="Pfam" id="PF03816"/>
    </source>
</evidence>
<evidence type="ECO:0000256" key="3">
    <source>
        <dbReference type="SAM" id="Phobius"/>
    </source>
</evidence>
<dbReference type="Pfam" id="PF03816">
    <property type="entry name" value="LytR_cpsA_psr"/>
    <property type="match status" value="1"/>
</dbReference>
<dbReference type="Gene3D" id="3.40.630.190">
    <property type="entry name" value="LCP protein"/>
    <property type="match status" value="1"/>
</dbReference>
<dbReference type="PANTHER" id="PTHR33392:SF6">
    <property type="entry name" value="POLYISOPRENYL-TEICHOIC ACID--PEPTIDOGLYCAN TEICHOIC ACID TRANSFERASE TAGU"/>
    <property type="match status" value="1"/>
</dbReference>
<organism evidence="5 6">
    <name type="scientific">Schumannella luteola</name>
    <dbReference type="NCBI Taxonomy" id="472059"/>
    <lineage>
        <taxon>Bacteria</taxon>
        <taxon>Bacillati</taxon>
        <taxon>Actinomycetota</taxon>
        <taxon>Actinomycetes</taxon>
        <taxon>Micrococcales</taxon>
        <taxon>Microbacteriaceae</taxon>
        <taxon>Schumannella</taxon>
    </lineage>
</organism>
<dbReference type="InterPro" id="IPR050922">
    <property type="entry name" value="LytR/CpsA/Psr_CW_biosynth"/>
</dbReference>
<name>A0A852YKL8_9MICO</name>
<feature type="compositionally biased region" description="Polar residues" evidence="2">
    <location>
        <begin position="419"/>
        <end position="430"/>
    </location>
</feature>
<comment type="similarity">
    <text evidence="1">Belongs to the LytR/CpsA/Psr (LCP) family.</text>
</comment>
<accession>A0A852YKL8</accession>
<dbReference type="RefSeq" id="WP_246286660.1">
    <property type="nucleotide sequence ID" value="NZ_JACBZY010000001.1"/>
</dbReference>
<keyword evidence="6" id="KW-1185">Reference proteome</keyword>
<feature type="region of interest" description="Disordered" evidence="2">
    <location>
        <begin position="1"/>
        <end position="23"/>
    </location>
</feature>
<feature type="transmembrane region" description="Helical" evidence="3">
    <location>
        <begin position="35"/>
        <end position="59"/>
    </location>
</feature>
<dbReference type="AlphaFoldDB" id="A0A852YKL8"/>
<dbReference type="InterPro" id="IPR004474">
    <property type="entry name" value="LytR_CpsA_psr"/>
</dbReference>
<keyword evidence="3" id="KW-0812">Transmembrane</keyword>
<sequence>MSEPRRDRSTGSAADAPATAMNHGRLRRSRLGRSIAAFTAISLAVVMVAGVSLAAIAFWRIQSNVAANAVDIGDKGAKLPQIGDFKGGFNIMLVGVDNDPSQGSAYGKRDSTLNDVNILLHVSADHTSATAVSLPRDLIVPIPSCTSEDGKTKSSAMSARPINEAYYYGGLKCVTDTVSDLTGLDIPFAAVITFQGVIDMSDIVGGVEVCVDGPVHDKYTGLTFPAAGKYTIQGVQAQQFVRTRHGVGDGSDLGRISSQQVFMSGLARKLTSEGTLSDLGKLYQIAEGASEHMKLSTSLAQLDTMVSIAKAMRNIPLDRINFIQYPGDTGGTGLYAGKVQPNKYQAKLLFDALKADRPVQLDADSLDTGFDGSVADPDTPTTPGTTPPASTDPSAPASGAPSGDASDGPAILTGIKGQSAAQQTCSHANN</sequence>
<dbReference type="Proteomes" id="UP000553888">
    <property type="component" value="Unassembled WGS sequence"/>
</dbReference>
<gene>
    <name evidence="5" type="ORF">BJ979_000371</name>
</gene>